<dbReference type="Gene3D" id="1.10.238.10">
    <property type="entry name" value="EF-hand"/>
    <property type="match status" value="2"/>
</dbReference>
<feature type="non-terminal residue" evidence="14">
    <location>
        <position position="377"/>
    </location>
</feature>
<evidence type="ECO:0000256" key="7">
    <source>
        <dbReference type="ARBA" id="ARBA00022737"/>
    </source>
</evidence>
<feature type="region of interest" description="Disordered" evidence="11">
    <location>
        <begin position="33"/>
        <end position="52"/>
    </location>
</feature>
<keyword evidence="5" id="KW-0963">Cytoplasm</keyword>
<evidence type="ECO:0000256" key="3">
    <source>
        <dbReference type="ARBA" id="ARBA00004413"/>
    </source>
</evidence>
<dbReference type="PANTHER" id="PTHR11216">
    <property type="entry name" value="EH DOMAIN"/>
    <property type="match status" value="1"/>
</dbReference>
<keyword evidence="7" id="KW-0677">Repeat</keyword>
<dbReference type="PROSITE" id="PS50031">
    <property type="entry name" value="EH"/>
    <property type="match status" value="2"/>
</dbReference>
<evidence type="ECO:0000256" key="4">
    <source>
        <dbReference type="ARBA" id="ARBA00009351"/>
    </source>
</evidence>
<dbReference type="SUPFAM" id="SSF47473">
    <property type="entry name" value="EF-hand"/>
    <property type="match status" value="2"/>
</dbReference>
<dbReference type="Pfam" id="PF12763">
    <property type="entry name" value="EH"/>
    <property type="match status" value="2"/>
</dbReference>
<dbReference type="OrthoDB" id="1716625at2759"/>
<dbReference type="PANTHER" id="PTHR11216:SF173">
    <property type="entry name" value="ACTIN CYTOSKELETON-REGULATORY COMPLEX PROTEIN PAN1"/>
    <property type="match status" value="1"/>
</dbReference>
<organism evidence="14 15">
    <name type="scientific">Thamnocephalis sphaerospora</name>
    <dbReference type="NCBI Taxonomy" id="78915"/>
    <lineage>
        <taxon>Eukaryota</taxon>
        <taxon>Fungi</taxon>
        <taxon>Fungi incertae sedis</taxon>
        <taxon>Zoopagomycota</taxon>
        <taxon>Zoopagomycotina</taxon>
        <taxon>Zoopagomycetes</taxon>
        <taxon>Zoopagales</taxon>
        <taxon>Sigmoideomycetaceae</taxon>
        <taxon>Thamnocephalis</taxon>
    </lineage>
</organism>
<comment type="subcellular location">
    <subcellularLocation>
        <location evidence="3">Cell membrane</location>
        <topology evidence="3">Peripheral membrane protein</topology>
        <orientation evidence="3">Cytoplasmic side</orientation>
    </subcellularLocation>
    <subcellularLocation>
        <location evidence="2">Cytoplasm</location>
        <location evidence="2">Cytoskeleton</location>
        <location evidence="2">Actin patch</location>
    </subcellularLocation>
    <subcellularLocation>
        <location evidence="1">Endosome membrane</location>
        <topology evidence="1">Peripheral membrane protein</topology>
        <orientation evidence="1">Cytoplasmic side</orientation>
    </subcellularLocation>
</comment>
<evidence type="ECO:0000256" key="5">
    <source>
        <dbReference type="ARBA" id="ARBA00022490"/>
    </source>
</evidence>
<keyword evidence="8" id="KW-0175">Coiled coil</keyword>
<evidence type="ECO:0000256" key="2">
    <source>
        <dbReference type="ARBA" id="ARBA00004134"/>
    </source>
</evidence>
<feature type="region of interest" description="Disordered" evidence="11">
    <location>
        <begin position="1"/>
        <end position="24"/>
    </location>
</feature>
<proteinExistence type="inferred from homology"/>
<keyword evidence="9" id="KW-0472">Membrane</keyword>
<gene>
    <name evidence="14" type="ORF">THASP1DRAFT_30641</name>
</gene>
<dbReference type="GO" id="GO:0005509">
    <property type="term" value="F:calcium ion binding"/>
    <property type="evidence" value="ECO:0007669"/>
    <property type="project" value="InterPro"/>
</dbReference>
<keyword evidence="6" id="KW-0254">Endocytosis</keyword>
<name>A0A4P9XNK5_9FUNG</name>
<comment type="similarity">
    <text evidence="4">Belongs to the PAN1 family.</text>
</comment>
<evidence type="ECO:0000256" key="10">
    <source>
        <dbReference type="ARBA" id="ARBA00023212"/>
    </source>
</evidence>
<feature type="compositionally biased region" description="Low complexity" evidence="11">
    <location>
        <begin position="11"/>
        <end position="24"/>
    </location>
</feature>
<evidence type="ECO:0000313" key="14">
    <source>
        <dbReference type="EMBL" id="RKP07536.1"/>
    </source>
</evidence>
<dbReference type="CDD" id="cd00052">
    <property type="entry name" value="EH"/>
    <property type="match status" value="2"/>
</dbReference>
<evidence type="ECO:0000313" key="15">
    <source>
        <dbReference type="Proteomes" id="UP000271241"/>
    </source>
</evidence>
<feature type="domain" description="EF-hand" evidence="13">
    <location>
        <begin position="289"/>
        <end position="324"/>
    </location>
</feature>
<evidence type="ECO:0000256" key="11">
    <source>
        <dbReference type="SAM" id="MobiDB-lite"/>
    </source>
</evidence>
<feature type="domain" description="EH" evidence="12">
    <location>
        <begin position="64"/>
        <end position="152"/>
    </location>
</feature>
<sequence length="377" mass="39476">MYQPNFPNPNPNNYGQPVRGGQRQQQVINQLIMRPVPGTGPPPGSGPAQGAPTTARLEFLSPSDQTKFEQLFAGGSMDGLRIGGDAARDILQRSKQPTPVLARIWTLADTRNVGSLTFPEFALAMYLTSLVVQGKSLPTQVPPNIRDEVQRAMNAPGGMVRSVGSSPNLGGGASAGGFGGMGPGPQSMALALPGQMPPQQPMGGAGMQMQMPQQATSMSYGSVGPSMGAGMAGQPQQFMPASSSAASVPWAVTPEEKAAYDQVFSAWDTRGTGFIAGETARAVFSQSGLGQTALAQIWQLSDLNNHGKLNADEFAVAMHLVHCALAGKPIPHRLTPDLVPPSTRDLSDSVAALKSSLAQDIVQQRHMSAAYSGTRFA</sequence>
<dbReference type="GO" id="GO:0006897">
    <property type="term" value="P:endocytosis"/>
    <property type="evidence" value="ECO:0007669"/>
    <property type="project" value="TreeGrafter"/>
</dbReference>
<dbReference type="AlphaFoldDB" id="A0A4P9XNK5"/>
<evidence type="ECO:0000256" key="9">
    <source>
        <dbReference type="ARBA" id="ARBA00023136"/>
    </source>
</evidence>
<dbReference type="InterPro" id="IPR002048">
    <property type="entry name" value="EF_hand_dom"/>
</dbReference>
<accession>A0A4P9XNK5</accession>
<protein>
    <submittedName>
        <fullName evidence="14">Uncharacterized protein</fullName>
    </submittedName>
</protein>
<dbReference type="InterPro" id="IPR000261">
    <property type="entry name" value="EH_dom"/>
</dbReference>
<dbReference type="GO" id="GO:0016197">
    <property type="term" value="P:endosomal transport"/>
    <property type="evidence" value="ECO:0007669"/>
    <property type="project" value="TreeGrafter"/>
</dbReference>
<keyword evidence="15" id="KW-1185">Reference proteome</keyword>
<keyword evidence="10" id="KW-0206">Cytoskeleton</keyword>
<evidence type="ECO:0000256" key="1">
    <source>
        <dbReference type="ARBA" id="ARBA00004125"/>
    </source>
</evidence>
<dbReference type="EMBL" id="KZ992704">
    <property type="protein sequence ID" value="RKP07536.1"/>
    <property type="molecule type" value="Genomic_DNA"/>
</dbReference>
<dbReference type="STRING" id="78915.A0A4P9XNK5"/>
<dbReference type="SMART" id="SM00027">
    <property type="entry name" value="EH"/>
    <property type="match status" value="2"/>
</dbReference>
<dbReference type="Proteomes" id="UP000271241">
    <property type="component" value="Unassembled WGS sequence"/>
</dbReference>
<dbReference type="InterPro" id="IPR011992">
    <property type="entry name" value="EF-hand-dom_pair"/>
</dbReference>
<evidence type="ECO:0000259" key="12">
    <source>
        <dbReference type="PROSITE" id="PS50031"/>
    </source>
</evidence>
<dbReference type="GO" id="GO:0030132">
    <property type="term" value="C:clathrin coat of coated pit"/>
    <property type="evidence" value="ECO:0007669"/>
    <property type="project" value="TreeGrafter"/>
</dbReference>
<feature type="domain" description="EH" evidence="12">
    <location>
        <begin position="256"/>
        <end position="345"/>
    </location>
</feature>
<feature type="compositionally biased region" description="Pro residues" evidence="11">
    <location>
        <begin position="1"/>
        <end position="10"/>
    </location>
</feature>
<reference evidence="15" key="1">
    <citation type="journal article" date="2018" name="Nat. Microbiol.">
        <title>Leveraging single-cell genomics to expand the fungal tree of life.</title>
        <authorList>
            <person name="Ahrendt S.R."/>
            <person name="Quandt C.A."/>
            <person name="Ciobanu D."/>
            <person name="Clum A."/>
            <person name="Salamov A."/>
            <person name="Andreopoulos B."/>
            <person name="Cheng J.F."/>
            <person name="Woyke T."/>
            <person name="Pelin A."/>
            <person name="Henrissat B."/>
            <person name="Reynolds N.K."/>
            <person name="Benny G.L."/>
            <person name="Smith M.E."/>
            <person name="James T.Y."/>
            <person name="Grigoriev I.V."/>
        </authorList>
    </citation>
    <scope>NUCLEOTIDE SEQUENCE [LARGE SCALE GENOMIC DNA]</scope>
    <source>
        <strain evidence="15">RSA 1356</strain>
    </source>
</reference>
<evidence type="ECO:0000256" key="6">
    <source>
        <dbReference type="ARBA" id="ARBA00022583"/>
    </source>
</evidence>
<evidence type="ECO:0000259" key="13">
    <source>
        <dbReference type="PROSITE" id="PS50222"/>
    </source>
</evidence>
<dbReference type="GO" id="GO:0045296">
    <property type="term" value="F:cadherin binding"/>
    <property type="evidence" value="ECO:0007669"/>
    <property type="project" value="TreeGrafter"/>
</dbReference>
<evidence type="ECO:0000256" key="8">
    <source>
        <dbReference type="ARBA" id="ARBA00023054"/>
    </source>
</evidence>
<dbReference type="PROSITE" id="PS50222">
    <property type="entry name" value="EF_HAND_2"/>
    <property type="match status" value="1"/>
</dbReference>